<reference evidence="3 4" key="1">
    <citation type="submission" date="2017-09" db="EMBL/GenBank/DDBJ databases">
        <authorList>
            <consortium name="International Durum Wheat Genome Sequencing Consortium (IDWGSC)"/>
            <person name="Milanesi L."/>
        </authorList>
    </citation>
    <scope>NUCLEOTIDE SEQUENCE [LARGE SCALE GENOMIC DNA]</scope>
    <source>
        <strain evidence="4">cv. Svevo</strain>
    </source>
</reference>
<feature type="compositionally biased region" description="Basic and acidic residues" evidence="1">
    <location>
        <begin position="62"/>
        <end position="73"/>
    </location>
</feature>
<dbReference type="EMBL" id="LT934118">
    <property type="protein sequence ID" value="VAI02227.1"/>
    <property type="molecule type" value="Genomic_DNA"/>
</dbReference>
<evidence type="ECO:0000313" key="3">
    <source>
        <dbReference type="EMBL" id="VAI02227.1"/>
    </source>
</evidence>
<dbReference type="GO" id="GO:0016020">
    <property type="term" value="C:membrane"/>
    <property type="evidence" value="ECO:0007669"/>
    <property type="project" value="InterPro"/>
</dbReference>
<dbReference type="Gramene" id="TRITD4Bv1G022550.1">
    <property type="protein sequence ID" value="TRITD4Bv1G022550.1"/>
    <property type="gene ID" value="TRITD4Bv1G022550"/>
</dbReference>
<dbReference type="Gene3D" id="1.20.58.70">
    <property type="match status" value="1"/>
</dbReference>
<sequence length="200" mass="21612">MPSPLSTNGSIPPTARSTLTVSTIKTLPSLSPFSPHPQFPISLPPNRRAHPSIRFVPGHGPNPRDRQPPREQREGEEETGAMNDLMTKSFMSYVNLKKAAMKDLEAGGDETELTQDGGGGATDERLKGFFKEAEAVREEMAAIRDALARLHAANEEGKSLHQPDALRAMRVRVNADIVAVLGRARGIQRALADMDAANAA</sequence>
<dbReference type="Proteomes" id="UP000324705">
    <property type="component" value="Chromosome 4B"/>
</dbReference>
<gene>
    <name evidence="3" type="ORF">TRITD_4Bv1G022550</name>
</gene>
<name>A0A9R0SXY0_TRITD</name>
<dbReference type="Pfam" id="PF00804">
    <property type="entry name" value="Syntaxin"/>
    <property type="match status" value="1"/>
</dbReference>
<accession>A0A9R0SXY0</accession>
<dbReference type="InterPro" id="IPR006011">
    <property type="entry name" value="Syntaxin_N"/>
</dbReference>
<evidence type="ECO:0000259" key="2">
    <source>
        <dbReference type="Pfam" id="PF00804"/>
    </source>
</evidence>
<keyword evidence="4" id="KW-1185">Reference proteome</keyword>
<organism evidence="3 4">
    <name type="scientific">Triticum turgidum subsp. durum</name>
    <name type="common">Durum wheat</name>
    <name type="synonym">Triticum durum</name>
    <dbReference type="NCBI Taxonomy" id="4567"/>
    <lineage>
        <taxon>Eukaryota</taxon>
        <taxon>Viridiplantae</taxon>
        <taxon>Streptophyta</taxon>
        <taxon>Embryophyta</taxon>
        <taxon>Tracheophyta</taxon>
        <taxon>Spermatophyta</taxon>
        <taxon>Magnoliopsida</taxon>
        <taxon>Liliopsida</taxon>
        <taxon>Poales</taxon>
        <taxon>Poaceae</taxon>
        <taxon>BOP clade</taxon>
        <taxon>Pooideae</taxon>
        <taxon>Triticodae</taxon>
        <taxon>Triticeae</taxon>
        <taxon>Triticinae</taxon>
        <taxon>Triticum</taxon>
    </lineage>
</organism>
<dbReference type="AlphaFoldDB" id="A0A9R0SXY0"/>
<evidence type="ECO:0000256" key="1">
    <source>
        <dbReference type="SAM" id="MobiDB-lite"/>
    </source>
</evidence>
<evidence type="ECO:0000313" key="4">
    <source>
        <dbReference type="Proteomes" id="UP000324705"/>
    </source>
</evidence>
<protein>
    <recommendedName>
        <fullName evidence="2">Syntaxin N-terminal domain-containing protein</fullName>
    </recommendedName>
</protein>
<proteinExistence type="predicted"/>
<feature type="domain" description="Syntaxin N-terminal" evidence="2">
    <location>
        <begin position="123"/>
        <end position="199"/>
    </location>
</feature>
<feature type="region of interest" description="Disordered" evidence="1">
    <location>
        <begin position="27"/>
        <end position="86"/>
    </location>
</feature>